<accession>A0A1I0JIC9</accession>
<dbReference type="AlphaFoldDB" id="A0A1I0JIC9"/>
<reference evidence="2" key="1">
    <citation type="submission" date="2016-10" db="EMBL/GenBank/DDBJ databases">
        <authorList>
            <person name="Varghese N."/>
            <person name="Submissions S."/>
        </authorList>
    </citation>
    <scope>NUCLEOTIDE SEQUENCE [LARGE SCALE GENOMIC DNA]</scope>
    <source>
        <strain evidence="2">CGMCC 1.3566</strain>
    </source>
</reference>
<proteinExistence type="predicted"/>
<evidence type="ECO:0000313" key="1">
    <source>
        <dbReference type="EMBL" id="SEU10025.1"/>
    </source>
</evidence>
<dbReference type="RefSeq" id="WP_093137879.1">
    <property type="nucleotide sequence ID" value="NZ_FOHJ01000021.1"/>
</dbReference>
<name>A0A1I0JIC9_9BACI</name>
<dbReference type="Proteomes" id="UP000199095">
    <property type="component" value="Unassembled WGS sequence"/>
</dbReference>
<gene>
    <name evidence="1" type="ORF">SAMN05421676_12122</name>
</gene>
<keyword evidence="2" id="KW-1185">Reference proteome</keyword>
<sequence>MKLNRSGTPSVSYFKSYMLLIMNTRTCSLEVAKEVAYENLFERDSKRLGEQAFRNFQQAHKELMTIYP</sequence>
<organism evidence="1 2">
    <name type="scientific">Salinibacillus kushneri</name>
    <dbReference type="NCBI Taxonomy" id="237682"/>
    <lineage>
        <taxon>Bacteria</taxon>
        <taxon>Bacillati</taxon>
        <taxon>Bacillota</taxon>
        <taxon>Bacilli</taxon>
        <taxon>Bacillales</taxon>
        <taxon>Bacillaceae</taxon>
        <taxon>Salinibacillus</taxon>
    </lineage>
</organism>
<dbReference type="EMBL" id="FOHJ01000021">
    <property type="protein sequence ID" value="SEU10025.1"/>
    <property type="molecule type" value="Genomic_DNA"/>
</dbReference>
<protein>
    <submittedName>
        <fullName evidence="1">Uncharacterized protein</fullName>
    </submittedName>
</protein>
<evidence type="ECO:0000313" key="2">
    <source>
        <dbReference type="Proteomes" id="UP000199095"/>
    </source>
</evidence>
<dbReference type="OrthoDB" id="2737810at2"/>